<keyword evidence="1" id="KW-0812">Transmembrane</keyword>
<dbReference type="EMBL" id="LACB01000702">
    <property type="protein sequence ID" value="KAJ9481700.1"/>
    <property type="molecule type" value="Genomic_DNA"/>
</dbReference>
<proteinExistence type="predicted"/>
<evidence type="ECO:0000313" key="3">
    <source>
        <dbReference type="Proteomes" id="UP001227192"/>
    </source>
</evidence>
<keyword evidence="1" id="KW-0472">Membrane</keyword>
<evidence type="ECO:0000313" key="2">
    <source>
        <dbReference type="EMBL" id="KAJ9481700.1"/>
    </source>
</evidence>
<keyword evidence="1" id="KW-1133">Transmembrane helix</keyword>
<organism evidence="2 3">
    <name type="scientific">Penicillium thymicola</name>
    <dbReference type="NCBI Taxonomy" id="293382"/>
    <lineage>
        <taxon>Eukaryota</taxon>
        <taxon>Fungi</taxon>
        <taxon>Dikarya</taxon>
        <taxon>Ascomycota</taxon>
        <taxon>Pezizomycotina</taxon>
        <taxon>Eurotiomycetes</taxon>
        <taxon>Eurotiomycetidae</taxon>
        <taxon>Eurotiales</taxon>
        <taxon>Aspergillaceae</taxon>
        <taxon>Penicillium</taxon>
    </lineage>
</organism>
<protein>
    <submittedName>
        <fullName evidence="2">Uncharacterized protein</fullName>
    </submittedName>
</protein>
<reference evidence="2" key="2">
    <citation type="journal article" date="2016" name="Fungal Biol.">
        <title>Ochratoxin A production by Penicillium thymicola.</title>
        <authorList>
            <person name="Nguyen H.D.T."/>
            <person name="McMullin D.R."/>
            <person name="Ponomareva E."/>
            <person name="Riley R."/>
            <person name="Pomraning K.R."/>
            <person name="Baker S.E."/>
            <person name="Seifert K.A."/>
        </authorList>
    </citation>
    <scope>NUCLEOTIDE SEQUENCE</scope>
    <source>
        <strain evidence="2">DAOM 180753</strain>
    </source>
</reference>
<name>A0AAI9T7J7_PENTH</name>
<feature type="transmembrane region" description="Helical" evidence="1">
    <location>
        <begin position="70"/>
        <end position="94"/>
    </location>
</feature>
<reference evidence="2" key="1">
    <citation type="submission" date="2015-06" db="EMBL/GenBank/DDBJ databases">
        <authorList>
            <person name="Nguyen H."/>
        </authorList>
    </citation>
    <scope>NUCLEOTIDE SEQUENCE</scope>
    <source>
        <strain evidence="2">DAOM 180753</strain>
    </source>
</reference>
<evidence type="ECO:0000256" key="1">
    <source>
        <dbReference type="SAM" id="Phobius"/>
    </source>
</evidence>
<sequence length="100" mass="11216">MSTHLATFENLTHILSYLTSVKFSNHHNNFIKMTFSFVDFSVILSAALGLVGVLWTLAIHRSRPGPLSPAGTITLMVFTVFMVLSYFVSHTYILRVLARV</sequence>
<gene>
    <name evidence="2" type="ORF">VN97_g11767</name>
</gene>
<dbReference type="Proteomes" id="UP001227192">
    <property type="component" value="Unassembled WGS sequence"/>
</dbReference>
<accession>A0AAI9T7J7</accession>
<feature type="transmembrane region" description="Helical" evidence="1">
    <location>
        <begin position="37"/>
        <end position="58"/>
    </location>
</feature>
<dbReference type="AlphaFoldDB" id="A0AAI9T7J7"/>
<comment type="caution">
    <text evidence="2">The sequence shown here is derived from an EMBL/GenBank/DDBJ whole genome shotgun (WGS) entry which is preliminary data.</text>
</comment>
<keyword evidence="3" id="KW-1185">Reference proteome</keyword>